<name>A0ACC8EMI9_9PEZI</name>
<gene>
    <name evidence="1" type="ORF">K441DRAFT_742512</name>
</gene>
<proteinExistence type="predicted"/>
<keyword evidence="2" id="KW-1185">Reference proteome</keyword>
<reference evidence="1 2" key="1">
    <citation type="journal article" date="2016" name="Nat. Commun.">
        <title>Ectomycorrhizal ecology is imprinted in the genome of the dominant symbiotic fungus Cenococcum geophilum.</title>
        <authorList>
            <consortium name="DOE Joint Genome Institute"/>
            <person name="Peter M."/>
            <person name="Kohler A."/>
            <person name="Ohm R.A."/>
            <person name="Kuo A."/>
            <person name="Krutzmann J."/>
            <person name="Morin E."/>
            <person name="Arend M."/>
            <person name="Barry K.W."/>
            <person name="Binder M."/>
            <person name="Choi C."/>
            <person name="Clum A."/>
            <person name="Copeland A."/>
            <person name="Grisel N."/>
            <person name="Haridas S."/>
            <person name="Kipfer T."/>
            <person name="LaButti K."/>
            <person name="Lindquist E."/>
            <person name="Lipzen A."/>
            <person name="Maire R."/>
            <person name="Meier B."/>
            <person name="Mihaltcheva S."/>
            <person name="Molinier V."/>
            <person name="Murat C."/>
            <person name="Poggeler S."/>
            <person name="Quandt C.A."/>
            <person name="Sperisen C."/>
            <person name="Tritt A."/>
            <person name="Tisserant E."/>
            <person name="Crous P.W."/>
            <person name="Henrissat B."/>
            <person name="Nehls U."/>
            <person name="Egli S."/>
            <person name="Spatafora J.W."/>
            <person name="Grigoriev I.V."/>
            <person name="Martin F.M."/>
        </authorList>
    </citation>
    <scope>NUCLEOTIDE SEQUENCE [LARGE SCALE GENOMIC DNA]</scope>
    <source>
        <strain evidence="1 2">1.58</strain>
    </source>
</reference>
<evidence type="ECO:0000313" key="1">
    <source>
        <dbReference type="EMBL" id="OCK87378.1"/>
    </source>
</evidence>
<accession>A0ACC8EMI9</accession>
<evidence type="ECO:0000313" key="2">
    <source>
        <dbReference type="Proteomes" id="UP000250078"/>
    </source>
</evidence>
<protein>
    <submittedName>
        <fullName evidence="1">Uncharacterized protein</fullName>
    </submittedName>
</protein>
<sequence length="102" mass="11511">MVHARLDVARAFSAGTVEFFSKEGKQLGSRMSLEQEIHEITKIPIGVLRGQHLTEFSVEERMSWAASRTTTLEEDKVYCLLTSASSDRYLSKLRRDSVGADF</sequence>
<dbReference type="EMBL" id="KV748262">
    <property type="protein sequence ID" value="OCK87378.1"/>
    <property type="molecule type" value="Genomic_DNA"/>
</dbReference>
<organism evidence="1 2">
    <name type="scientific">Cenococcum geophilum 1.58</name>
    <dbReference type="NCBI Taxonomy" id="794803"/>
    <lineage>
        <taxon>Eukaryota</taxon>
        <taxon>Fungi</taxon>
        <taxon>Dikarya</taxon>
        <taxon>Ascomycota</taxon>
        <taxon>Pezizomycotina</taxon>
        <taxon>Dothideomycetes</taxon>
        <taxon>Pleosporomycetidae</taxon>
        <taxon>Gloniales</taxon>
        <taxon>Gloniaceae</taxon>
        <taxon>Cenococcum</taxon>
    </lineage>
</organism>
<dbReference type="Proteomes" id="UP000250078">
    <property type="component" value="Unassembled WGS sequence"/>
</dbReference>